<dbReference type="Pfam" id="PF19026">
    <property type="entry name" value="UBA_HYPK"/>
    <property type="match status" value="1"/>
</dbReference>
<dbReference type="PANTHER" id="PTHR31184">
    <property type="entry name" value="HUNTINGTIN-INTERACTING PROTEIN K FAMILY MEMBER"/>
    <property type="match status" value="1"/>
</dbReference>
<dbReference type="Ensembl" id="ENSCCRT00020021703.1">
    <property type="protein sequence ID" value="ENSCCRP00020019744.1"/>
    <property type="gene ID" value="ENSCCRG00020009334.1"/>
</dbReference>
<evidence type="ECO:0000259" key="1">
    <source>
        <dbReference type="Pfam" id="PF19026"/>
    </source>
</evidence>
<name>A0A8C2H630_CYPCA</name>
<accession>A0A8C2H630</accession>
<protein>
    <submittedName>
        <fullName evidence="2">Huntingtin-interacting protein K</fullName>
    </submittedName>
</protein>
<dbReference type="Proteomes" id="UP000694701">
    <property type="component" value="Unplaced"/>
</dbReference>
<feature type="domain" description="Nascent polypeptide-associated complex subunit alpha-like UBA" evidence="1">
    <location>
        <begin position="107"/>
        <end position="147"/>
    </location>
</feature>
<gene>
    <name evidence="2" type="primary">LOC109067045</name>
</gene>
<dbReference type="CDD" id="cd14361">
    <property type="entry name" value="UBA_HYPK"/>
    <property type="match status" value="1"/>
</dbReference>
<reference evidence="2" key="1">
    <citation type="submission" date="2025-08" db="UniProtKB">
        <authorList>
            <consortium name="Ensembl"/>
        </authorList>
    </citation>
    <scope>IDENTIFICATION</scope>
</reference>
<dbReference type="InterPro" id="IPR044034">
    <property type="entry name" value="NAC-like_UBA"/>
</dbReference>
<sequence length="148" mass="17653">MLCILICYNSIYKHHDKHVRSIVCHVNLSPGVFRAVLRSGCVKKQTWRLREMWIWTWKLRRTARENQQKSPENMIAELLIWKGLPTMRRKKKYQARIWKREKELAKVTIKREDVELIMGEMEISRAVAERSLREHMGNVVEALIALTN</sequence>
<evidence type="ECO:0000313" key="2">
    <source>
        <dbReference type="Ensembl" id="ENSCCRP00020019744.1"/>
    </source>
</evidence>
<dbReference type="GO" id="GO:0043066">
    <property type="term" value="P:negative regulation of apoptotic process"/>
    <property type="evidence" value="ECO:0007669"/>
    <property type="project" value="TreeGrafter"/>
</dbReference>
<dbReference type="GO" id="GO:0050821">
    <property type="term" value="P:protein stabilization"/>
    <property type="evidence" value="ECO:0007669"/>
    <property type="project" value="TreeGrafter"/>
</dbReference>
<dbReference type="AlphaFoldDB" id="A0A8C2H630"/>
<dbReference type="InterPro" id="IPR052617">
    <property type="entry name" value="Huntingtin-int_K"/>
</dbReference>
<organism evidence="2 3">
    <name type="scientific">Cyprinus carpio</name>
    <name type="common">Common carp</name>
    <dbReference type="NCBI Taxonomy" id="7962"/>
    <lineage>
        <taxon>Eukaryota</taxon>
        <taxon>Metazoa</taxon>
        <taxon>Chordata</taxon>
        <taxon>Craniata</taxon>
        <taxon>Vertebrata</taxon>
        <taxon>Euteleostomi</taxon>
        <taxon>Actinopterygii</taxon>
        <taxon>Neopterygii</taxon>
        <taxon>Teleostei</taxon>
        <taxon>Ostariophysi</taxon>
        <taxon>Cypriniformes</taxon>
        <taxon>Cyprinidae</taxon>
        <taxon>Cyprininae</taxon>
        <taxon>Cyprinus</taxon>
    </lineage>
</organism>
<proteinExistence type="predicted"/>
<dbReference type="Gene3D" id="1.10.8.10">
    <property type="entry name" value="DNA helicase RuvA subunit, C-terminal domain"/>
    <property type="match status" value="1"/>
</dbReference>
<evidence type="ECO:0000313" key="3">
    <source>
        <dbReference type="Proteomes" id="UP000694701"/>
    </source>
</evidence>
<dbReference type="InterPro" id="IPR038922">
    <property type="entry name" value="HYPK_UBA"/>
</dbReference>
<dbReference type="PANTHER" id="PTHR31184:SF2">
    <property type="entry name" value="HUNTINGTIN-INTERACTING PROTEIN K"/>
    <property type="match status" value="1"/>
</dbReference>